<gene>
    <name evidence="2" type="ORF">SAMN05660293_02903</name>
</gene>
<proteinExistence type="predicted"/>
<dbReference type="RefSeq" id="WP_082215747.1">
    <property type="nucleotide sequence ID" value="NZ_FUZA01000003.1"/>
</dbReference>
<accession>A0A1T5F948</accession>
<dbReference type="AlphaFoldDB" id="A0A1T5F948"/>
<keyword evidence="1" id="KW-1133">Transmembrane helix</keyword>
<evidence type="ECO:0000313" key="2">
    <source>
        <dbReference type="EMBL" id="SKB92699.1"/>
    </source>
</evidence>
<feature type="transmembrane region" description="Helical" evidence="1">
    <location>
        <begin position="21"/>
        <end position="38"/>
    </location>
</feature>
<name>A0A1T5F948_9BACT</name>
<keyword evidence="1" id="KW-0472">Membrane</keyword>
<dbReference type="EMBL" id="FUZA01000003">
    <property type="protein sequence ID" value="SKB92699.1"/>
    <property type="molecule type" value="Genomic_DNA"/>
</dbReference>
<dbReference type="STRING" id="651661.SAMN05660293_02903"/>
<evidence type="ECO:0000313" key="3">
    <source>
        <dbReference type="Proteomes" id="UP000190897"/>
    </source>
</evidence>
<protein>
    <submittedName>
        <fullName evidence="2">Uncharacterized protein</fullName>
    </submittedName>
</protein>
<sequence>MAGRRGKKAKFKKYFIPFLKWVSAIVPVCAFIYILYYYKQFDFLKEKPVVQSKTEVISQADSLSSVSSQNKDKLIGKIKILENEWHSVGGIAIHSMVIENNSPTTIKNIEVEFKYLSDTQAVITSKIVTIKTPLPSRKATKVSGISVGYVNNSVVGCDTKVVNAVI</sequence>
<dbReference type="Proteomes" id="UP000190897">
    <property type="component" value="Unassembled WGS sequence"/>
</dbReference>
<dbReference type="OrthoDB" id="957919at2"/>
<keyword evidence="1" id="KW-0812">Transmembrane</keyword>
<organism evidence="2 3">
    <name type="scientific">Dyadobacter psychrophilus</name>
    <dbReference type="NCBI Taxonomy" id="651661"/>
    <lineage>
        <taxon>Bacteria</taxon>
        <taxon>Pseudomonadati</taxon>
        <taxon>Bacteroidota</taxon>
        <taxon>Cytophagia</taxon>
        <taxon>Cytophagales</taxon>
        <taxon>Spirosomataceae</taxon>
        <taxon>Dyadobacter</taxon>
    </lineage>
</organism>
<keyword evidence="3" id="KW-1185">Reference proteome</keyword>
<evidence type="ECO:0000256" key="1">
    <source>
        <dbReference type="SAM" id="Phobius"/>
    </source>
</evidence>
<reference evidence="3" key="1">
    <citation type="submission" date="2017-02" db="EMBL/GenBank/DDBJ databases">
        <authorList>
            <person name="Varghese N."/>
            <person name="Submissions S."/>
        </authorList>
    </citation>
    <scope>NUCLEOTIDE SEQUENCE [LARGE SCALE GENOMIC DNA]</scope>
    <source>
        <strain evidence="3">DSM 22270</strain>
    </source>
</reference>